<keyword evidence="3" id="KW-1185">Reference proteome</keyword>
<dbReference type="Pfam" id="PF11903">
    <property type="entry name" value="ParD_like"/>
    <property type="match status" value="1"/>
</dbReference>
<reference evidence="2 3" key="1">
    <citation type="submission" date="2018-11" db="EMBL/GenBank/DDBJ databases">
        <title>Genomic Encyclopedia of Type Strains, Phase IV (KMG-IV): sequencing the most valuable type-strain genomes for metagenomic binning, comparative biology and taxonomic classification.</title>
        <authorList>
            <person name="Goeker M."/>
        </authorList>
    </citation>
    <scope>NUCLEOTIDE SEQUENCE [LARGE SCALE GENOMIC DNA]</scope>
    <source>
        <strain evidence="2 3">DSM 16974</strain>
    </source>
</reference>
<accession>A0A3N1PAW0</accession>
<evidence type="ECO:0000256" key="1">
    <source>
        <dbReference type="SAM" id="MobiDB-lite"/>
    </source>
</evidence>
<comment type="caution">
    <text evidence="2">The sequence shown here is derived from an EMBL/GenBank/DDBJ whole genome shotgun (WGS) entry which is preliminary data.</text>
</comment>
<gene>
    <name evidence="2" type="ORF">EDC38_2414</name>
</gene>
<evidence type="ECO:0000313" key="2">
    <source>
        <dbReference type="EMBL" id="ROQ21786.1"/>
    </source>
</evidence>
<evidence type="ECO:0000313" key="3">
    <source>
        <dbReference type="Proteomes" id="UP000273643"/>
    </source>
</evidence>
<dbReference type="OrthoDB" id="5422561at2"/>
<dbReference type="RefSeq" id="WP_123638719.1">
    <property type="nucleotide sequence ID" value="NZ_RJUK01000001.1"/>
</dbReference>
<dbReference type="Proteomes" id="UP000273643">
    <property type="component" value="Unassembled WGS sequence"/>
</dbReference>
<feature type="region of interest" description="Disordered" evidence="1">
    <location>
        <begin position="81"/>
        <end position="105"/>
    </location>
</feature>
<protein>
    <submittedName>
        <fullName evidence="2">ParD-like antitoxin of type II ParDE toxin-antitoxin system</fullName>
    </submittedName>
</protein>
<sequence length="124" mass="13934">MAQQKPIRLNPELIRKAEQEAALEHRSVPRQIEYWASLGQLISRMMTSDQRLALMQGLVTLRLEESQPKDLSMDSILEELESDRQSGRLPGRVSEAPVRYGVDPDDSSKLVAYSAEGKRVVSGL</sequence>
<dbReference type="InterPro" id="IPR021831">
    <property type="entry name" value="ParD-like"/>
</dbReference>
<organism evidence="2 3">
    <name type="scientific">Marinimicrobium koreense</name>
    <dbReference type="NCBI Taxonomy" id="306545"/>
    <lineage>
        <taxon>Bacteria</taxon>
        <taxon>Pseudomonadati</taxon>
        <taxon>Pseudomonadota</taxon>
        <taxon>Gammaproteobacteria</taxon>
        <taxon>Cellvibrionales</taxon>
        <taxon>Cellvibrionaceae</taxon>
        <taxon>Marinimicrobium</taxon>
    </lineage>
</organism>
<proteinExistence type="predicted"/>
<dbReference type="AlphaFoldDB" id="A0A3N1PAW0"/>
<dbReference type="EMBL" id="RJUK01000001">
    <property type="protein sequence ID" value="ROQ21786.1"/>
    <property type="molecule type" value="Genomic_DNA"/>
</dbReference>
<name>A0A3N1PAW0_9GAMM</name>